<dbReference type="EMBL" id="RSED01000004">
    <property type="protein sequence ID" value="RRS05261.1"/>
    <property type="molecule type" value="Genomic_DNA"/>
</dbReference>
<evidence type="ECO:0000256" key="3">
    <source>
        <dbReference type="ARBA" id="ARBA00022692"/>
    </source>
</evidence>
<dbReference type="Proteomes" id="UP000269265">
    <property type="component" value="Unassembled WGS sequence"/>
</dbReference>
<keyword evidence="6" id="KW-0732">Signal</keyword>
<keyword evidence="8" id="KW-0808">Transferase</keyword>
<evidence type="ECO:0000256" key="5">
    <source>
        <dbReference type="ARBA" id="ARBA00023136"/>
    </source>
</evidence>
<organism evidence="8 9">
    <name type="scientific">Aquabacterium soli</name>
    <dbReference type="NCBI Taxonomy" id="2493092"/>
    <lineage>
        <taxon>Bacteria</taxon>
        <taxon>Pseudomonadati</taxon>
        <taxon>Pseudomonadota</taxon>
        <taxon>Betaproteobacteria</taxon>
        <taxon>Burkholderiales</taxon>
        <taxon>Aquabacterium</taxon>
    </lineage>
</organism>
<sequence length="155" mass="16958">MKTVSGVVGAALCAALVVMMPAHAADGGANKDDAIAMVKKGVTQIKGQGADKTYAAIIDKDNKDFHDRDLYLVVYGLDGTVKAHGANTKMVGKNLIDLKDIDGKPFVKERVEMAQKQPSFWQDYKFTNPETKKIEPKSMYCERLEQTVVCGGIYK</sequence>
<evidence type="ECO:0000256" key="2">
    <source>
        <dbReference type="ARBA" id="ARBA00022475"/>
    </source>
</evidence>
<evidence type="ECO:0000313" key="9">
    <source>
        <dbReference type="Proteomes" id="UP000269265"/>
    </source>
</evidence>
<keyword evidence="3" id="KW-0812">Transmembrane</keyword>
<keyword evidence="5" id="KW-0472">Membrane</keyword>
<dbReference type="SMART" id="SM01049">
    <property type="entry name" value="Cache_2"/>
    <property type="match status" value="1"/>
</dbReference>
<comment type="caution">
    <text evidence="8">The sequence shown here is derived from an EMBL/GenBank/DDBJ whole genome shotgun (WGS) entry which is preliminary data.</text>
</comment>
<feature type="domain" description="Single Cache" evidence="7">
    <location>
        <begin position="31"/>
        <end position="108"/>
    </location>
</feature>
<proteinExistence type="predicted"/>
<evidence type="ECO:0000256" key="6">
    <source>
        <dbReference type="SAM" id="SignalP"/>
    </source>
</evidence>
<dbReference type="Gene3D" id="3.30.450.20">
    <property type="entry name" value="PAS domain"/>
    <property type="match status" value="1"/>
</dbReference>
<gene>
    <name evidence="8" type="ORF">EIP75_06820</name>
</gene>
<protein>
    <submittedName>
        <fullName evidence="8">Histidine kinase</fullName>
    </submittedName>
</protein>
<feature type="signal peptide" evidence="6">
    <location>
        <begin position="1"/>
        <end position="24"/>
    </location>
</feature>
<feature type="chain" id="PRO_5018557343" evidence="6">
    <location>
        <begin position="25"/>
        <end position="155"/>
    </location>
</feature>
<dbReference type="OrthoDB" id="9178561at2"/>
<accession>A0A3R8TUV5</accession>
<reference evidence="8 9" key="1">
    <citation type="submission" date="2018-12" db="EMBL/GenBank/DDBJ databases">
        <title>The whole draft genome of Aquabacterium sp. SJQ9.</title>
        <authorList>
            <person name="Sun L."/>
            <person name="Gao X."/>
            <person name="Chen W."/>
            <person name="Huang K."/>
        </authorList>
    </citation>
    <scope>NUCLEOTIDE SEQUENCE [LARGE SCALE GENOMIC DNA]</scope>
    <source>
        <strain evidence="8 9">SJQ9</strain>
    </source>
</reference>
<evidence type="ECO:0000259" key="7">
    <source>
        <dbReference type="SMART" id="SM01049"/>
    </source>
</evidence>
<keyword evidence="4" id="KW-1133">Transmembrane helix</keyword>
<evidence type="ECO:0000256" key="1">
    <source>
        <dbReference type="ARBA" id="ARBA00004651"/>
    </source>
</evidence>
<dbReference type="GO" id="GO:0016301">
    <property type="term" value="F:kinase activity"/>
    <property type="evidence" value="ECO:0007669"/>
    <property type="project" value="UniProtKB-KW"/>
</dbReference>
<keyword evidence="8" id="KW-0418">Kinase</keyword>
<dbReference type="RefSeq" id="WP_125242479.1">
    <property type="nucleotide sequence ID" value="NZ_RSED01000004.1"/>
</dbReference>
<keyword evidence="9" id="KW-1185">Reference proteome</keyword>
<dbReference type="GO" id="GO:0005886">
    <property type="term" value="C:plasma membrane"/>
    <property type="evidence" value="ECO:0007669"/>
    <property type="project" value="UniProtKB-SubCell"/>
</dbReference>
<name>A0A3R8TUV5_9BURK</name>
<keyword evidence="2" id="KW-1003">Cell membrane</keyword>
<evidence type="ECO:0000256" key="4">
    <source>
        <dbReference type="ARBA" id="ARBA00022989"/>
    </source>
</evidence>
<evidence type="ECO:0000313" key="8">
    <source>
        <dbReference type="EMBL" id="RRS05261.1"/>
    </source>
</evidence>
<dbReference type="InterPro" id="IPR033480">
    <property type="entry name" value="sCache_2"/>
</dbReference>
<dbReference type="Pfam" id="PF17200">
    <property type="entry name" value="sCache_2"/>
    <property type="match status" value="1"/>
</dbReference>
<dbReference type="AlphaFoldDB" id="A0A3R8TUV5"/>
<comment type="subcellular location">
    <subcellularLocation>
        <location evidence="1">Cell membrane</location>
        <topology evidence="1">Multi-pass membrane protein</topology>
    </subcellularLocation>
</comment>